<evidence type="ECO:0000256" key="1">
    <source>
        <dbReference type="SAM" id="MobiDB-lite"/>
    </source>
</evidence>
<organism evidence="2 3">
    <name type="scientific">Haemaphysalis longicornis</name>
    <name type="common">Bush tick</name>
    <dbReference type="NCBI Taxonomy" id="44386"/>
    <lineage>
        <taxon>Eukaryota</taxon>
        <taxon>Metazoa</taxon>
        <taxon>Ecdysozoa</taxon>
        <taxon>Arthropoda</taxon>
        <taxon>Chelicerata</taxon>
        <taxon>Arachnida</taxon>
        <taxon>Acari</taxon>
        <taxon>Parasitiformes</taxon>
        <taxon>Ixodida</taxon>
        <taxon>Ixodoidea</taxon>
        <taxon>Ixodidae</taxon>
        <taxon>Haemaphysalinae</taxon>
        <taxon>Haemaphysalis</taxon>
    </lineage>
</organism>
<dbReference type="EMBL" id="JABSTR010000008">
    <property type="protein sequence ID" value="KAH9376297.1"/>
    <property type="molecule type" value="Genomic_DNA"/>
</dbReference>
<comment type="caution">
    <text evidence="2">The sequence shown here is derived from an EMBL/GenBank/DDBJ whole genome shotgun (WGS) entry which is preliminary data.</text>
</comment>
<name>A0A9J6GN54_HAELO</name>
<evidence type="ECO:0000313" key="2">
    <source>
        <dbReference type="EMBL" id="KAH9376297.1"/>
    </source>
</evidence>
<evidence type="ECO:0000313" key="3">
    <source>
        <dbReference type="Proteomes" id="UP000821853"/>
    </source>
</evidence>
<proteinExistence type="predicted"/>
<dbReference type="Proteomes" id="UP000821853">
    <property type="component" value="Unassembled WGS sequence"/>
</dbReference>
<dbReference type="AlphaFoldDB" id="A0A9J6GN54"/>
<reference evidence="2 3" key="1">
    <citation type="journal article" date="2020" name="Cell">
        <title>Large-Scale Comparative Analyses of Tick Genomes Elucidate Their Genetic Diversity and Vector Capacities.</title>
        <authorList>
            <consortium name="Tick Genome and Microbiome Consortium (TIGMIC)"/>
            <person name="Jia N."/>
            <person name="Wang J."/>
            <person name="Shi W."/>
            <person name="Du L."/>
            <person name="Sun Y."/>
            <person name="Zhan W."/>
            <person name="Jiang J.F."/>
            <person name="Wang Q."/>
            <person name="Zhang B."/>
            <person name="Ji P."/>
            <person name="Bell-Sakyi L."/>
            <person name="Cui X.M."/>
            <person name="Yuan T.T."/>
            <person name="Jiang B.G."/>
            <person name="Yang W.F."/>
            <person name="Lam T.T."/>
            <person name="Chang Q.C."/>
            <person name="Ding S.J."/>
            <person name="Wang X.J."/>
            <person name="Zhu J.G."/>
            <person name="Ruan X.D."/>
            <person name="Zhao L."/>
            <person name="Wei J.T."/>
            <person name="Ye R.Z."/>
            <person name="Que T.C."/>
            <person name="Du C.H."/>
            <person name="Zhou Y.H."/>
            <person name="Cheng J.X."/>
            <person name="Dai P.F."/>
            <person name="Guo W.B."/>
            <person name="Han X.H."/>
            <person name="Huang E.J."/>
            <person name="Li L.F."/>
            <person name="Wei W."/>
            <person name="Gao Y.C."/>
            <person name="Liu J.Z."/>
            <person name="Shao H.Z."/>
            <person name="Wang X."/>
            <person name="Wang C.C."/>
            <person name="Yang T.C."/>
            <person name="Huo Q.B."/>
            <person name="Li W."/>
            <person name="Chen H.Y."/>
            <person name="Chen S.E."/>
            <person name="Zhou L.G."/>
            <person name="Ni X.B."/>
            <person name="Tian J.H."/>
            <person name="Sheng Y."/>
            <person name="Liu T."/>
            <person name="Pan Y.S."/>
            <person name="Xia L.Y."/>
            <person name="Li J."/>
            <person name="Zhao F."/>
            <person name="Cao W.C."/>
        </authorList>
    </citation>
    <scope>NUCLEOTIDE SEQUENCE [LARGE SCALE GENOMIC DNA]</scope>
    <source>
        <strain evidence="2">HaeL-2018</strain>
    </source>
</reference>
<keyword evidence="3" id="KW-1185">Reference proteome</keyword>
<accession>A0A9J6GN54</accession>
<feature type="region of interest" description="Disordered" evidence="1">
    <location>
        <begin position="45"/>
        <end position="64"/>
    </location>
</feature>
<gene>
    <name evidence="2" type="ORF">HPB48_021949</name>
</gene>
<sequence length="64" mass="7262">MVFRRRYFRERHIKYGTAEGSAKEGEVKDTVFELWKSELASIEAKLTSSKSDSDSGSTYSASSY</sequence>
<dbReference type="VEuPathDB" id="VectorBase:HLOH_052548"/>
<protein>
    <submittedName>
        <fullName evidence="2">Uncharacterized protein</fullName>
    </submittedName>
</protein>